<dbReference type="Proteomes" id="UP001596312">
    <property type="component" value="Unassembled WGS sequence"/>
</dbReference>
<gene>
    <name evidence="1" type="ORF">ACFQGH_17560</name>
</gene>
<dbReference type="EMBL" id="JBHSXQ010000006">
    <property type="protein sequence ID" value="MFC6907001.1"/>
    <property type="molecule type" value="Genomic_DNA"/>
</dbReference>
<comment type="caution">
    <text evidence="1">The sequence shown here is derived from an EMBL/GenBank/DDBJ whole genome shotgun (WGS) entry which is preliminary data.</text>
</comment>
<evidence type="ECO:0000313" key="1">
    <source>
        <dbReference type="EMBL" id="MFC6907001.1"/>
    </source>
</evidence>
<proteinExistence type="predicted"/>
<name>A0ABD5V8E4_9EURY</name>
<organism evidence="1 2">
    <name type="scientific">Halalkalicoccus tibetensis</name>
    <dbReference type="NCBI Taxonomy" id="175632"/>
    <lineage>
        <taxon>Archaea</taxon>
        <taxon>Methanobacteriati</taxon>
        <taxon>Methanobacteriota</taxon>
        <taxon>Stenosarchaea group</taxon>
        <taxon>Halobacteria</taxon>
        <taxon>Halobacteriales</taxon>
        <taxon>Halococcaceae</taxon>
        <taxon>Halalkalicoccus</taxon>
    </lineage>
</organism>
<sequence>MFAAILKYLRRELEDPDNAELVDFFLRNTPQKMHEHLTRDGHEDLTAAASAINPETERQAGSVFATAQQQITDLFVGDFAESGDFSIRE</sequence>
<dbReference type="Gene3D" id="1.10.8.80">
    <property type="entry name" value="Magnesium chelatase subunit I, C-Terminal domain"/>
    <property type="match status" value="1"/>
</dbReference>
<dbReference type="RefSeq" id="WP_340605581.1">
    <property type="nucleotide sequence ID" value="NZ_JBBMXV010000006.1"/>
</dbReference>
<reference evidence="1 2" key="1">
    <citation type="journal article" date="2019" name="Int. J. Syst. Evol. Microbiol.">
        <title>The Global Catalogue of Microorganisms (GCM) 10K type strain sequencing project: providing services to taxonomists for standard genome sequencing and annotation.</title>
        <authorList>
            <consortium name="The Broad Institute Genomics Platform"/>
            <consortium name="The Broad Institute Genome Sequencing Center for Infectious Disease"/>
            <person name="Wu L."/>
            <person name="Ma J."/>
        </authorList>
    </citation>
    <scope>NUCLEOTIDE SEQUENCE [LARGE SCALE GENOMIC DNA]</scope>
    <source>
        <strain evidence="1 2">CGMCC 1.3240</strain>
    </source>
</reference>
<accession>A0ABD5V8E4</accession>
<protein>
    <submittedName>
        <fullName evidence="1">Uncharacterized protein</fullName>
    </submittedName>
</protein>
<dbReference type="AlphaFoldDB" id="A0ABD5V8E4"/>
<evidence type="ECO:0000313" key="2">
    <source>
        <dbReference type="Proteomes" id="UP001596312"/>
    </source>
</evidence>
<keyword evidence="2" id="KW-1185">Reference proteome</keyword>